<accession>A0A0J8RT03</accession>
<organism evidence="2 3">
    <name type="scientific">Coccidioides immitis H538.4</name>
    <dbReference type="NCBI Taxonomy" id="396776"/>
    <lineage>
        <taxon>Eukaryota</taxon>
        <taxon>Fungi</taxon>
        <taxon>Dikarya</taxon>
        <taxon>Ascomycota</taxon>
        <taxon>Pezizomycotina</taxon>
        <taxon>Eurotiomycetes</taxon>
        <taxon>Eurotiomycetidae</taxon>
        <taxon>Onygenales</taxon>
        <taxon>Onygenaceae</taxon>
        <taxon>Coccidioides</taxon>
    </lineage>
</organism>
<evidence type="ECO:0000313" key="3">
    <source>
        <dbReference type="Proteomes" id="UP000054563"/>
    </source>
</evidence>
<evidence type="ECO:0000313" key="2">
    <source>
        <dbReference type="EMBL" id="KMU87696.1"/>
    </source>
</evidence>
<feature type="compositionally biased region" description="Basic and acidic residues" evidence="1">
    <location>
        <begin position="17"/>
        <end position="28"/>
    </location>
</feature>
<evidence type="ECO:0000256" key="1">
    <source>
        <dbReference type="SAM" id="MobiDB-lite"/>
    </source>
</evidence>
<sequence>MWPQFAVCEAQGLMGERAGRKNSRLDGVKKKKKTGAEQPSGQIRSRSRAILPAAATFIMNNNNNNKFFSRRKKPTWNNVERDWSDQTRSARVVELPTTTTTTTTTTTSSLSGLRLLRTVR</sequence>
<gene>
    <name evidence="2" type="ORF">CIHG_05463</name>
</gene>
<dbReference type="Proteomes" id="UP000054563">
    <property type="component" value="Unassembled WGS sequence"/>
</dbReference>
<protein>
    <submittedName>
        <fullName evidence="2">Uncharacterized protein</fullName>
    </submittedName>
</protein>
<feature type="region of interest" description="Disordered" evidence="1">
    <location>
        <begin position="12"/>
        <end position="45"/>
    </location>
</feature>
<dbReference type="EMBL" id="DS017000">
    <property type="protein sequence ID" value="KMU87696.1"/>
    <property type="molecule type" value="Genomic_DNA"/>
</dbReference>
<proteinExistence type="predicted"/>
<reference evidence="3" key="1">
    <citation type="journal article" date="2010" name="Genome Res.">
        <title>Population genomic sequencing of Coccidioides fungi reveals recent hybridization and transposon control.</title>
        <authorList>
            <person name="Neafsey D.E."/>
            <person name="Barker B.M."/>
            <person name="Sharpton T.J."/>
            <person name="Stajich J.E."/>
            <person name="Park D.J."/>
            <person name="Whiston E."/>
            <person name="Hung C.-Y."/>
            <person name="McMahan C."/>
            <person name="White J."/>
            <person name="Sykes S."/>
            <person name="Heiman D."/>
            <person name="Young S."/>
            <person name="Zeng Q."/>
            <person name="Abouelleil A."/>
            <person name="Aftuck L."/>
            <person name="Bessette D."/>
            <person name="Brown A."/>
            <person name="FitzGerald M."/>
            <person name="Lui A."/>
            <person name="Macdonald J.P."/>
            <person name="Priest M."/>
            <person name="Orbach M.J."/>
            <person name="Galgiani J.N."/>
            <person name="Kirkland T.N."/>
            <person name="Cole G.T."/>
            <person name="Birren B.W."/>
            <person name="Henn M.R."/>
            <person name="Taylor J.W."/>
            <person name="Rounsley S.D."/>
        </authorList>
    </citation>
    <scope>NUCLEOTIDE SEQUENCE [LARGE SCALE GENOMIC DNA]</scope>
    <source>
        <strain evidence="3">H538.4</strain>
    </source>
</reference>
<name>A0A0J8RT03_COCIT</name>
<dbReference type="VEuPathDB" id="FungiDB:CIHG_05463"/>
<dbReference type="AlphaFoldDB" id="A0A0J8RT03"/>